<dbReference type="Proteomes" id="UP000266861">
    <property type="component" value="Unassembled WGS sequence"/>
</dbReference>
<sequence>MEGNIIKNWVDKRVKILGGSQLYPVIIRIGGQRKKLHFEAKDRSIIININNGNLFNNKSNLVVNTLSTNVTSNEQKNKSKESYDDTGEFYEMRIMLMKKQLLFLIKVMTQKCNNITLVNNPKVRLINEL</sequence>
<evidence type="ECO:0000313" key="2">
    <source>
        <dbReference type="Proteomes" id="UP000266861"/>
    </source>
</evidence>
<name>A0A397JWK2_9GLOM</name>
<proteinExistence type="predicted"/>
<reference evidence="1 2" key="1">
    <citation type="submission" date="2018-08" db="EMBL/GenBank/DDBJ databases">
        <title>Genome and evolution of the arbuscular mycorrhizal fungus Diversispora epigaea (formerly Glomus versiforme) and its bacterial endosymbionts.</title>
        <authorList>
            <person name="Sun X."/>
            <person name="Fei Z."/>
            <person name="Harrison M."/>
        </authorList>
    </citation>
    <scope>NUCLEOTIDE SEQUENCE [LARGE SCALE GENOMIC DNA]</scope>
    <source>
        <strain evidence="1 2">IT104</strain>
    </source>
</reference>
<comment type="caution">
    <text evidence="1">The sequence shown here is derived from an EMBL/GenBank/DDBJ whole genome shotgun (WGS) entry which is preliminary data.</text>
</comment>
<dbReference type="EMBL" id="PQFF01000019">
    <property type="protein sequence ID" value="RHZ88830.1"/>
    <property type="molecule type" value="Genomic_DNA"/>
</dbReference>
<dbReference type="AlphaFoldDB" id="A0A397JWK2"/>
<evidence type="ECO:0000313" key="1">
    <source>
        <dbReference type="EMBL" id="RHZ88830.1"/>
    </source>
</evidence>
<keyword evidence="2" id="KW-1185">Reference proteome</keyword>
<organism evidence="1 2">
    <name type="scientific">Diversispora epigaea</name>
    <dbReference type="NCBI Taxonomy" id="1348612"/>
    <lineage>
        <taxon>Eukaryota</taxon>
        <taxon>Fungi</taxon>
        <taxon>Fungi incertae sedis</taxon>
        <taxon>Mucoromycota</taxon>
        <taxon>Glomeromycotina</taxon>
        <taxon>Glomeromycetes</taxon>
        <taxon>Diversisporales</taxon>
        <taxon>Diversisporaceae</taxon>
        <taxon>Diversispora</taxon>
    </lineage>
</organism>
<gene>
    <name evidence="1" type="ORF">Glove_21g199</name>
</gene>
<accession>A0A397JWK2</accession>
<protein>
    <submittedName>
        <fullName evidence="1">Uncharacterized protein</fullName>
    </submittedName>
</protein>